<feature type="binding site" evidence="4">
    <location>
        <position position="219"/>
    </location>
    <ligand>
        <name>Ca(2+)</name>
        <dbReference type="ChEBI" id="CHEBI:29108"/>
    </ligand>
</feature>
<dbReference type="CDD" id="cd04056">
    <property type="entry name" value="Peptidases_S53"/>
    <property type="match status" value="1"/>
</dbReference>
<keyword evidence="4" id="KW-0106">Calcium</keyword>
<feature type="binding site" evidence="4">
    <location>
        <position position="217"/>
    </location>
    <ligand>
        <name>Ca(2+)</name>
        <dbReference type="ChEBI" id="CHEBI:29108"/>
    </ligand>
</feature>
<evidence type="ECO:0000313" key="9">
    <source>
        <dbReference type="Proteomes" id="UP000011715"/>
    </source>
</evidence>
<name>A0A0C4DPU3_MAGP6</name>
<dbReference type="GO" id="GO:0046872">
    <property type="term" value="F:metal ion binding"/>
    <property type="evidence" value="ECO:0007669"/>
    <property type="project" value="UniProtKB-UniRule"/>
</dbReference>
<dbReference type="EMBL" id="ADBL01000463">
    <property type="status" value="NOT_ANNOTATED_CDS"/>
    <property type="molecule type" value="Genomic_DNA"/>
</dbReference>
<keyword evidence="3" id="KW-0720">Serine protease</keyword>
<dbReference type="PROSITE" id="PS51695">
    <property type="entry name" value="SEDOLISIN"/>
    <property type="match status" value="1"/>
</dbReference>
<evidence type="ECO:0000256" key="1">
    <source>
        <dbReference type="ARBA" id="ARBA00022670"/>
    </source>
</evidence>
<evidence type="ECO:0000256" key="2">
    <source>
        <dbReference type="ARBA" id="ARBA00022801"/>
    </source>
</evidence>
<dbReference type="AlphaFoldDB" id="A0A0C4DPU3"/>
<dbReference type="PANTHER" id="PTHR14218:SF15">
    <property type="entry name" value="TRIPEPTIDYL-PEPTIDASE 1"/>
    <property type="match status" value="1"/>
</dbReference>
<keyword evidence="9" id="KW-1185">Reference proteome</keyword>
<comment type="cofactor">
    <cofactor evidence="4">
        <name>Ca(2+)</name>
        <dbReference type="ChEBI" id="CHEBI:29108"/>
    </cofactor>
    <text evidence="4">Binds 1 Ca(2+) ion per subunit.</text>
</comment>
<dbReference type="eggNOG" id="ENOG502RS6E">
    <property type="taxonomic scope" value="Eukaryota"/>
</dbReference>
<dbReference type="VEuPathDB" id="FungiDB:MAPG_01871"/>
<dbReference type="GO" id="GO:0004252">
    <property type="term" value="F:serine-type endopeptidase activity"/>
    <property type="evidence" value="ECO:0007669"/>
    <property type="project" value="InterPro"/>
</dbReference>
<dbReference type="GO" id="GO:0006508">
    <property type="term" value="P:proteolysis"/>
    <property type="evidence" value="ECO:0007669"/>
    <property type="project" value="UniProtKB-KW"/>
</dbReference>
<dbReference type="Gene3D" id="3.40.50.200">
    <property type="entry name" value="Peptidase S8/S53 domain"/>
    <property type="match status" value="1"/>
</dbReference>
<comment type="caution">
    <text evidence="4">Lacks conserved residue(s) required for the propagation of feature annotation.</text>
</comment>
<sequence length="237" mass="25196">MRFLSTAAGLGSLLLLGAAAAAVLPGIQQQPDLVVHEKATAAALARWHGRRKFIPTFPVGCPYVTAVGATGAYAPTEPAWFSSGGFSEYFTRPSWQDAAVAGYLARINGSHAGWYAPGGRAYPDVSAVGSRFLMQKPPPRGREWTQKGTSASTPVIAAMVALANDKRMRAGKPPLGFLNPLLYSERMRTAFNDVTRGTSGSCSGKEHTEFGWDALEGWDPATGMGTLDFARFIDALG</sequence>
<feature type="chain" id="PRO_5009385201" description="Peptidase S53 domain-containing protein" evidence="5">
    <location>
        <begin position="22"/>
        <end position="237"/>
    </location>
</feature>
<dbReference type="Proteomes" id="UP000011715">
    <property type="component" value="Unassembled WGS sequence"/>
</dbReference>
<proteinExistence type="predicted"/>
<dbReference type="InterPro" id="IPR000209">
    <property type="entry name" value="Peptidase_S8/S53_dom"/>
</dbReference>
<dbReference type="STRING" id="644358.A0A0C4DPU3"/>
<dbReference type="EMBL" id="GL876966">
    <property type="protein sequence ID" value="KLU82803.1"/>
    <property type="molecule type" value="Genomic_DNA"/>
</dbReference>
<feature type="binding site" evidence="4">
    <location>
        <position position="193"/>
    </location>
    <ligand>
        <name>Ca(2+)</name>
        <dbReference type="ChEBI" id="CHEBI:29108"/>
    </ligand>
</feature>
<evidence type="ECO:0000313" key="8">
    <source>
        <dbReference type="EnsemblFungi" id="MAPG_01871T0"/>
    </source>
</evidence>
<dbReference type="EnsemblFungi" id="MAPG_01871T0">
    <property type="protein sequence ID" value="MAPG_01871T0"/>
    <property type="gene ID" value="MAPG_01871"/>
</dbReference>
<evidence type="ECO:0000256" key="5">
    <source>
        <dbReference type="SAM" id="SignalP"/>
    </source>
</evidence>
<dbReference type="InterPro" id="IPR030400">
    <property type="entry name" value="Sedolisin_dom"/>
</dbReference>
<evidence type="ECO:0000259" key="6">
    <source>
        <dbReference type="PROSITE" id="PS51695"/>
    </source>
</evidence>
<keyword evidence="2" id="KW-0378">Hydrolase</keyword>
<dbReference type="Pfam" id="PF00082">
    <property type="entry name" value="Peptidase_S8"/>
    <property type="match status" value="1"/>
</dbReference>
<protein>
    <recommendedName>
        <fullName evidence="6">Peptidase S53 domain-containing protein</fullName>
    </recommendedName>
</protein>
<reference evidence="8" key="4">
    <citation type="journal article" date="2015" name="G3 (Bethesda)">
        <title>Genome sequences of three phytopathogenic species of the Magnaporthaceae family of fungi.</title>
        <authorList>
            <person name="Okagaki L.H."/>
            <person name="Nunes C.C."/>
            <person name="Sailsbery J."/>
            <person name="Clay B."/>
            <person name="Brown D."/>
            <person name="John T."/>
            <person name="Oh Y."/>
            <person name="Young N."/>
            <person name="Fitzgerald M."/>
            <person name="Haas B.J."/>
            <person name="Zeng Q."/>
            <person name="Young S."/>
            <person name="Adiconis X."/>
            <person name="Fan L."/>
            <person name="Levin J.Z."/>
            <person name="Mitchell T.K."/>
            <person name="Okubara P.A."/>
            <person name="Farman M.L."/>
            <person name="Kohn L.M."/>
            <person name="Birren B."/>
            <person name="Ma L.-J."/>
            <person name="Dean R.A."/>
        </authorList>
    </citation>
    <scope>NUCLEOTIDE SEQUENCE</scope>
    <source>
        <strain evidence="8">ATCC 64411 / 73-15</strain>
    </source>
</reference>
<keyword evidence="1" id="KW-0645">Protease</keyword>
<evidence type="ECO:0000256" key="4">
    <source>
        <dbReference type="PROSITE-ProRule" id="PRU01032"/>
    </source>
</evidence>
<accession>A0A0C4DPU3</accession>
<feature type="domain" description="Peptidase S53" evidence="6">
    <location>
        <begin position="1"/>
        <end position="237"/>
    </location>
</feature>
<dbReference type="OMA" id="FLNTWLY"/>
<dbReference type="InterPro" id="IPR050819">
    <property type="entry name" value="Tripeptidyl-peptidase_I"/>
</dbReference>
<dbReference type="SUPFAM" id="SSF52743">
    <property type="entry name" value="Subtilisin-like"/>
    <property type="match status" value="1"/>
</dbReference>
<evidence type="ECO:0000256" key="3">
    <source>
        <dbReference type="ARBA" id="ARBA00022825"/>
    </source>
</evidence>
<gene>
    <name evidence="7" type="ORF">MAPG_01871</name>
</gene>
<keyword evidence="4" id="KW-0479">Metal-binding</keyword>
<reference evidence="7" key="2">
    <citation type="submission" date="2010-05" db="EMBL/GenBank/DDBJ databases">
        <title>The Genome Sequence of Magnaporthe poae strain ATCC 64411.</title>
        <authorList>
            <consortium name="The Broad Institute Genome Sequencing Platform"/>
            <consortium name="Broad Institute Genome Sequencing Center for Infectious Disease"/>
            <person name="Ma L.-J."/>
            <person name="Dead R."/>
            <person name="Young S."/>
            <person name="Zeng Q."/>
            <person name="Koehrsen M."/>
            <person name="Alvarado L."/>
            <person name="Berlin A."/>
            <person name="Chapman S.B."/>
            <person name="Chen Z."/>
            <person name="Freedman E."/>
            <person name="Gellesch M."/>
            <person name="Goldberg J."/>
            <person name="Griggs A."/>
            <person name="Gujja S."/>
            <person name="Heilman E.R."/>
            <person name="Heiman D."/>
            <person name="Hepburn T."/>
            <person name="Howarth C."/>
            <person name="Jen D."/>
            <person name="Larson L."/>
            <person name="Mehta T."/>
            <person name="Neiman D."/>
            <person name="Pearson M."/>
            <person name="Roberts A."/>
            <person name="Saif S."/>
            <person name="Shea T."/>
            <person name="Shenoy N."/>
            <person name="Sisk P."/>
            <person name="Stolte C."/>
            <person name="Sykes S."/>
            <person name="Walk T."/>
            <person name="White J."/>
            <person name="Yandava C."/>
            <person name="Haas B."/>
            <person name="Nusbaum C."/>
            <person name="Birren B."/>
        </authorList>
    </citation>
    <scope>NUCLEOTIDE SEQUENCE</scope>
    <source>
        <strain evidence="7">ATCC 64411</strain>
    </source>
</reference>
<keyword evidence="5" id="KW-0732">Signal</keyword>
<dbReference type="PANTHER" id="PTHR14218">
    <property type="entry name" value="PROTEASE S8 TRIPEPTIDYL PEPTIDASE I CLN2"/>
    <property type="match status" value="1"/>
</dbReference>
<organism evidence="8 9">
    <name type="scientific">Magnaporthiopsis poae (strain ATCC 64411 / 73-15)</name>
    <name type="common">Kentucky bluegrass fungus</name>
    <name type="synonym">Magnaporthe poae</name>
    <dbReference type="NCBI Taxonomy" id="644358"/>
    <lineage>
        <taxon>Eukaryota</taxon>
        <taxon>Fungi</taxon>
        <taxon>Dikarya</taxon>
        <taxon>Ascomycota</taxon>
        <taxon>Pezizomycotina</taxon>
        <taxon>Sordariomycetes</taxon>
        <taxon>Sordariomycetidae</taxon>
        <taxon>Magnaporthales</taxon>
        <taxon>Magnaporthaceae</taxon>
        <taxon>Magnaporthiopsis</taxon>
    </lineage>
</organism>
<dbReference type="PROSITE" id="PS00138">
    <property type="entry name" value="SUBTILASE_SER"/>
    <property type="match status" value="1"/>
</dbReference>
<reference evidence="8" key="5">
    <citation type="submission" date="2015-06" db="UniProtKB">
        <authorList>
            <consortium name="EnsemblFungi"/>
        </authorList>
    </citation>
    <scope>IDENTIFICATION</scope>
    <source>
        <strain evidence="8">ATCC 64411</strain>
    </source>
</reference>
<dbReference type="InterPro" id="IPR023828">
    <property type="entry name" value="Peptidase_S8_Ser-AS"/>
</dbReference>
<reference evidence="7" key="3">
    <citation type="submission" date="2011-03" db="EMBL/GenBank/DDBJ databases">
        <title>Annotation of Magnaporthe poae ATCC 64411.</title>
        <authorList>
            <person name="Ma L.-J."/>
            <person name="Dead R."/>
            <person name="Young S.K."/>
            <person name="Zeng Q."/>
            <person name="Gargeya S."/>
            <person name="Fitzgerald M."/>
            <person name="Haas B."/>
            <person name="Abouelleil A."/>
            <person name="Alvarado L."/>
            <person name="Arachchi H.M."/>
            <person name="Berlin A."/>
            <person name="Brown A."/>
            <person name="Chapman S.B."/>
            <person name="Chen Z."/>
            <person name="Dunbar C."/>
            <person name="Freedman E."/>
            <person name="Gearin G."/>
            <person name="Gellesch M."/>
            <person name="Goldberg J."/>
            <person name="Griggs A."/>
            <person name="Gujja S."/>
            <person name="Heiman D."/>
            <person name="Howarth C."/>
            <person name="Larson L."/>
            <person name="Lui A."/>
            <person name="MacDonald P.J.P."/>
            <person name="Mehta T."/>
            <person name="Montmayeur A."/>
            <person name="Murphy C."/>
            <person name="Neiman D."/>
            <person name="Pearson M."/>
            <person name="Priest M."/>
            <person name="Roberts A."/>
            <person name="Saif S."/>
            <person name="Shea T."/>
            <person name="Shenoy N."/>
            <person name="Sisk P."/>
            <person name="Stolte C."/>
            <person name="Sykes S."/>
            <person name="Yandava C."/>
            <person name="Wortman J."/>
            <person name="Nusbaum C."/>
            <person name="Birren B."/>
        </authorList>
    </citation>
    <scope>NUCLEOTIDE SEQUENCE</scope>
    <source>
        <strain evidence="7">ATCC 64411</strain>
    </source>
</reference>
<dbReference type="OrthoDB" id="409122at2759"/>
<dbReference type="InterPro" id="IPR036852">
    <property type="entry name" value="Peptidase_S8/S53_dom_sf"/>
</dbReference>
<feature type="binding site" evidence="4">
    <location>
        <position position="194"/>
    </location>
    <ligand>
        <name>Ca(2+)</name>
        <dbReference type="ChEBI" id="CHEBI:29108"/>
    </ligand>
</feature>
<evidence type="ECO:0000313" key="7">
    <source>
        <dbReference type="EMBL" id="KLU82803.1"/>
    </source>
</evidence>
<reference evidence="9" key="1">
    <citation type="submission" date="2010-05" db="EMBL/GenBank/DDBJ databases">
        <title>The genome sequence of Magnaporthe poae strain ATCC 64411.</title>
        <authorList>
            <person name="Ma L.-J."/>
            <person name="Dead R."/>
            <person name="Young S."/>
            <person name="Zeng Q."/>
            <person name="Koehrsen M."/>
            <person name="Alvarado L."/>
            <person name="Berlin A."/>
            <person name="Chapman S.B."/>
            <person name="Chen Z."/>
            <person name="Freedman E."/>
            <person name="Gellesch M."/>
            <person name="Goldberg J."/>
            <person name="Griggs A."/>
            <person name="Gujja S."/>
            <person name="Heilman E.R."/>
            <person name="Heiman D."/>
            <person name="Hepburn T."/>
            <person name="Howarth C."/>
            <person name="Jen D."/>
            <person name="Larson L."/>
            <person name="Mehta T."/>
            <person name="Neiman D."/>
            <person name="Pearson M."/>
            <person name="Roberts A."/>
            <person name="Saif S."/>
            <person name="Shea T."/>
            <person name="Shenoy N."/>
            <person name="Sisk P."/>
            <person name="Stolte C."/>
            <person name="Sykes S."/>
            <person name="Walk T."/>
            <person name="White J."/>
            <person name="Yandava C."/>
            <person name="Haas B."/>
            <person name="Nusbaum C."/>
            <person name="Birren B."/>
        </authorList>
    </citation>
    <scope>NUCLEOTIDE SEQUENCE [LARGE SCALE GENOMIC DNA]</scope>
    <source>
        <strain evidence="9">ATCC 64411 / 73-15</strain>
    </source>
</reference>
<dbReference type="GO" id="GO:0008240">
    <property type="term" value="F:tripeptidyl-peptidase activity"/>
    <property type="evidence" value="ECO:0007669"/>
    <property type="project" value="TreeGrafter"/>
</dbReference>
<feature type="signal peptide" evidence="5">
    <location>
        <begin position="1"/>
        <end position="21"/>
    </location>
</feature>
<dbReference type="EMBL" id="ADBL01000464">
    <property type="status" value="NOT_ANNOTATED_CDS"/>
    <property type="molecule type" value="Genomic_DNA"/>
</dbReference>